<dbReference type="PANTHER" id="PTHR43584:SF8">
    <property type="entry name" value="N-ACETYLMURAMATE ALPHA-1-PHOSPHATE URIDYLYLTRANSFERASE"/>
    <property type="match status" value="1"/>
</dbReference>
<keyword evidence="1" id="KW-0808">Transferase</keyword>
<reference evidence="4 5" key="1">
    <citation type="journal article" date="2016" name="Nat. Commun.">
        <title>Thousands of microbial genomes shed light on interconnected biogeochemical processes in an aquifer system.</title>
        <authorList>
            <person name="Anantharaman K."/>
            <person name="Brown C.T."/>
            <person name="Hug L.A."/>
            <person name="Sharon I."/>
            <person name="Castelle C.J."/>
            <person name="Probst A.J."/>
            <person name="Thomas B.C."/>
            <person name="Singh A."/>
            <person name="Wilkins M.J."/>
            <person name="Karaoz U."/>
            <person name="Brodie E.L."/>
            <person name="Williams K.H."/>
            <person name="Hubbard S.S."/>
            <person name="Banfield J.F."/>
        </authorList>
    </citation>
    <scope>NUCLEOTIDE SEQUENCE [LARGE SCALE GENOMIC DNA]</scope>
</reference>
<dbReference type="InterPro" id="IPR005835">
    <property type="entry name" value="NTP_transferase_dom"/>
</dbReference>
<organism evidence="4 5">
    <name type="scientific">Candidatus Komeilibacteria bacterium RIFOXYC1_FULL_37_11</name>
    <dbReference type="NCBI Taxonomy" id="1798555"/>
    <lineage>
        <taxon>Bacteria</taxon>
        <taxon>Candidatus Komeiliibacteriota</taxon>
    </lineage>
</organism>
<dbReference type="InterPro" id="IPR050065">
    <property type="entry name" value="GlmU-like"/>
</dbReference>
<evidence type="ECO:0000313" key="5">
    <source>
        <dbReference type="Proteomes" id="UP000177626"/>
    </source>
</evidence>
<proteinExistence type="predicted"/>
<evidence type="ECO:0000256" key="1">
    <source>
        <dbReference type="ARBA" id="ARBA00022679"/>
    </source>
</evidence>
<comment type="caution">
    <text evidence="4">The sequence shown here is derived from an EMBL/GenBank/DDBJ whole genome shotgun (WGS) entry which is preliminary data.</text>
</comment>
<gene>
    <name evidence="4" type="ORF">A2406_00130</name>
</gene>
<evidence type="ECO:0000259" key="3">
    <source>
        <dbReference type="Pfam" id="PF00483"/>
    </source>
</evidence>
<evidence type="ECO:0000313" key="4">
    <source>
        <dbReference type="EMBL" id="OGY93385.1"/>
    </source>
</evidence>
<dbReference type="GO" id="GO:0016779">
    <property type="term" value="F:nucleotidyltransferase activity"/>
    <property type="evidence" value="ECO:0007669"/>
    <property type="project" value="UniProtKB-KW"/>
</dbReference>
<dbReference type="Gene3D" id="3.90.550.10">
    <property type="entry name" value="Spore Coat Polysaccharide Biosynthesis Protein SpsA, Chain A"/>
    <property type="match status" value="1"/>
</dbReference>
<keyword evidence="2" id="KW-0548">Nucleotidyltransferase</keyword>
<dbReference type="Pfam" id="PF00483">
    <property type="entry name" value="NTP_transferase"/>
    <property type="match status" value="1"/>
</dbReference>
<accession>A0A1G2BW35</accession>
<sequence>MIKKVLISAAGRGSRMLDLSKDKPKHLIEANGRPFLYYVLSNLQAAGFEEMIMVVGYKKEFMENFLKTYKNDFKITLVNQFDILGEDRYGTACPLECAKDLLKGESFLAIYGDNLYAVGDLKRFNIEDDYSYIAGLPHNHPENYGVLAVDKNGFLERVVEKPTHPIGNLINTGLYKFTPEVFKYLDKIDISPRGEYELTDVINLLASQGKVKALDLQDIWLDFGRPEDIKKVEDYLNSQPSK</sequence>
<dbReference type="EMBL" id="MHKQ01000023">
    <property type="protein sequence ID" value="OGY93385.1"/>
    <property type="molecule type" value="Genomic_DNA"/>
</dbReference>
<dbReference type="SUPFAM" id="SSF53448">
    <property type="entry name" value="Nucleotide-diphospho-sugar transferases"/>
    <property type="match status" value="1"/>
</dbReference>
<evidence type="ECO:0000256" key="2">
    <source>
        <dbReference type="ARBA" id="ARBA00022695"/>
    </source>
</evidence>
<feature type="domain" description="Nucleotidyl transferase" evidence="3">
    <location>
        <begin position="5"/>
        <end position="235"/>
    </location>
</feature>
<dbReference type="CDD" id="cd04181">
    <property type="entry name" value="NTP_transferase"/>
    <property type="match status" value="1"/>
</dbReference>
<dbReference type="Proteomes" id="UP000177626">
    <property type="component" value="Unassembled WGS sequence"/>
</dbReference>
<dbReference type="AlphaFoldDB" id="A0A1G2BW35"/>
<name>A0A1G2BW35_9BACT</name>
<dbReference type="PANTHER" id="PTHR43584">
    <property type="entry name" value="NUCLEOTIDYL TRANSFERASE"/>
    <property type="match status" value="1"/>
</dbReference>
<protein>
    <recommendedName>
        <fullName evidence="3">Nucleotidyl transferase domain-containing protein</fullName>
    </recommendedName>
</protein>
<dbReference type="InterPro" id="IPR029044">
    <property type="entry name" value="Nucleotide-diphossugar_trans"/>
</dbReference>